<organism evidence="3 4">
    <name type="scientific">Multifurca ochricompacta</name>
    <dbReference type="NCBI Taxonomy" id="376703"/>
    <lineage>
        <taxon>Eukaryota</taxon>
        <taxon>Fungi</taxon>
        <taxon>Dikarya</taxon>
        <taxon>Basidiomycota</taxon>
        <taxon>Agaricomycotina</taxon>
        <taxon>Agaricomycetes</taxon>
        <taxon>Russulales</taxon>
        <taxon>Russulaceae</taxon>
        <taxon>Multifurca</taxon>
    </lineage>
</organism>
<dbReference type="Proteomes" id="UP001203297">
    <property type="component" value="Unassembled WGS sequence"/>
</dbReference>
<dbReference type="InterPro" id="IPR055509">
    <property type="entry name" value="DUF7082"/>
</dbReference>
<evidence type="ECO:0000313" key="3">
    <source>
        <dbReference type="EMBL" id="KAI0305422.1"/>
    </source>
</evidence>
<proteinExistence type="predicted"/>
<dbReference type="Pfam" id="PF23305">
    <property type="entry name" value="DUF7082"/>
    <property type="match status" value="1"/>
</dbReference>
<accession>A0AAD4MA53</accession>
<feature type="region of interest" description="Disordered" evidence="1">
    <location>
        <begin position="361"/>
        <end position="383"/>
    </location>
</feature>
<dbReference type="PANTHER" id="PTHR39463">
    <property type="entry name" value="MEDUSA"/>
    <property type="match status" value="1"/>
</dbReference>
<evidence type="ECO:0000259" key="2">
    <source>
        <dbReference type="Pfam" id="PF23305"/>
    </source>
</evidence>
<comment type="caution">
    <text evidence="3">The sequence shown here is derived from an EMBL/GenBank/DDBJ whole genome shotgun (WGS) entry which is preliminary data.</text>
</comment>
<keyword evidence="4" id="KW-1185">Reference proteome</keyword>
<name>A0AAD4MA53_9AGAM</name>
<dbReference type="GO" id="GO:0005634">
    <property type="term" value="C:nucleus"/>
    <property type="evidence" value="ECO:0007669"/>
    <property type="project" value="TreeGrafter"/>
</dbReference>
<evidence type="ECO:0000313" key="4">
    <source>
        <dbReference type="Proteomes" id="UP001203297"/>
    </source>
</evidence>
<feature type="domain" description="DUF7082" evidence="2">
    <location>
        <begin position="182"/>
        <end position="333"/>
    </location>
</feature>
<dbReference type="AlphaFoldDB" id="A0AAD4MA53"/>
<dbReference type="PANTHER" id="PTHR39463:SF1">
    <property type="entry name" value="MEDUSA"/>
    <property type="match status" value="1"/>
</dbReference>
<reference evidence="3" key="1">
    <citation type="journal article" date="2022" name="New Phytol.">
        <title>Evolutionary transition to the ectomycorrhizal habit in the genomes of a hyperdiverse lineage of mushroom-forming fungi.</title>
        <authorList>
            <person name="Looney B."/>
            <person name="Miyauchi S."/>
            <person name="Morin E."/>
            <person name="Drula E."/>
            <person name="Courty P.E."/>
            <person name="Kohler A."/>
            <person name="Kuo A."/>
            <person name="LaButti K."/>
            <person name="Pangilinan J."/>
            <person name="Lipzen A."/>
            <person name="Riley R."/>
            <person name="Andreopoulos W."/>
            <person name="He G."/>
            <person name="Johnson J."/>
            <person name="Nolan M."/>
            <person name="Tritt A."/>
            <person name="Barry K.W."/>
            <person name="Grigoriev I.V."/>
            <person name="Nagy L.G."/>
            <person name="Hibbett D."/>
            <person name="Henrissat B."/>
            <person name="Matheny P.B."/>
            <person name="Labbe J."/>
            <person name="Martin F.M."/>
        </authorList>
    </citation>
    <scope>NUCLEOTIDE SEQUENCE</scope>
    <source>
        <strain evidence="3">BPL690</strain>
    </source>
</reference>
<gene>
    <name evidence="3" type="ORF">B0F90DRAFT_1815057</name>
</gene>
<sequence>MFYVLNYAPRVGWSGTKVAVETLFYNIGWHNEVHIRIVIGFKPIPTDIENVGGNMANLWRCTGLVPEFEVHKNSLGHTVAITIQALDKWNTVLDSVTFGYFTYWEHGKHHIFLIGPCRPKRFQQVFLLYQSSQSPAHPMLYTGAIRNFTPPSDPLLTLFLQAEACRSRFLKHETSQEGDFEKIFLEFAEDPTDLGKNLTEEELRLRRRLVRFLCKQDGDTLRISFHTIRQEDYDERLLVISCIYREDIHETCFTSVDVIRLVGYLVQANFNADERSRIRRNLEFLHPITVSKTRMASLFQLLMDFPAPKPRNIEKDLKVFKWDTLVDGLNKVMEKYSFAARASRRTGIPVYDFHDAPQHPASYPPASLTTSDGTYAPHSPRQHDTVPSMHINPLWLHPQGAIAGSPKVSESLALGGDLPNLRLYMPSSAIGTGQSLAYDETFHHFDSLEFQALREHNAHAGVVSQFF</sequence>
<dbReference type="EMBL" id="WTXG01000005">
    <property type="protein sequence ID" value="KAI0305422.1"/>
    <property type="molecule type" value="Genomic_DNA"/>
</dbReference>
<protein>
    <recommendedName>
        <fullName evidence="2">DUF7082 domain-containing protein</fullName>
    </recommendedName>
</protein>
<evidence type="ECO:0000256" key="1">
    <source>
        <dbReference type="SAM" id="MobiDB-lite"/>
    </source>
</evidence>